<comment type="similarity">
    <text evidence="1">Belongs to the aldo/keto reductase family.</text>
</comment>
<evidence type="ECO:0000256" key="5">
    <source>
        <dbReference type="PIRSR" id="PIRSR000097-2"/>
    </source>
</evidence>
<dbReference type="Gene3D" id="3.20.20.100">
    <property type="entry name" value="NADP-dependent oxidoreductase domain"/>
    <property type="match status" value="1"/>
</dbReference>
<evidence type="ECO:0000313" key="8">
    <source>
        <dbReference type="EMBL" id="KPM48900.1"/>
    </source>
</evidence>
<accession>A0A0N8HA14</accession>
<dbReference type="PIRSF" id="PIRSF000097">
    <property type="entry name" value="AKR"/>
    <property type="match status" value="1"/>
</dbReference>
<dbReference type="SUPFAM" id="SSF51430">
    <property type="entry name" value="NAD(P)-linked oxidoreductase"/>
    <property type="match status" value="1"/>
</dbReference>
<dbReference type="PANTHER" id="PTHR43827:SF3">
    <property type="entry name" value="NADP-DEPENDENT OXIDOREDUCTASE DOMAIN-CONTAINING PROTEIN"/>
    <property type="match status" value="1"/>
</dbReference>
<dbReference type="Proteomes" id="UP000050454">
    <property type="component" value="Unassembled WGS sequence"/>
</dbReference>
<dbReference type="OrthoDB" id="9804790at2"/>
<dbReference type="InterPro" id="IPR020471">
    <property type="entry name" value="AKR"/>
</dbReference>
<dbReference type="STRING" id="1605367.AFM12_10110"/>
<evidence type="ECO:0000256" key="2">
    <source>
        <dbReference type="ARBA" id="ARBA00022857"/>
    </source>
</evidence>
<dbReference type="InterPro" id="IPR023210">
    <property type="entry name" value="NADP_OxRdtase_dom"/>
</dbReference>
<proteinExistence type="inferred from homology"/>
<organism evidence="8 9">
    <name type="scientific">Jiulongibacter sediminis</name>
    <dbReference type="NCBI Taxonomy" id="1605367"/>
    <lineage>
        <taxon>Bacteria</taxon>
        <taxon>Pseudomonadati</taxon>
        <taxon>Bacteroidota</taxon>
        <taxon>Cytophagia</taxon>
        <taxon>Cytophagales</taxon>
        <taxon>Leadbetterellaceae</taxon>
        <taxon>Jiulongibacter</taxon>
    </lineage>
</organism>
<keyword evidence="9" id="KW-1185">Reference proteome</keyword>
<keyword evidence="2" id="KW-0521">NADP</keyword>
<dbReference type="EMBL" id="LGTQ01000006">
    <property type="protein sequence ID" value="KPM48900.1"/>
    <property type="molecule type" value="Genomic_DNA"/>
</dbReference>
<feature type="active site" description="Proton donor" evidence="4">
    <location>
        <position position="52"/>
    </location>
</feature>
<evidence type="ECO:0000256" key="4">
    <source>
        <dbReference type="PIRSR" id="PIRSR000097-1"/>
    </source>
</evidence>
<reference evidence="8 9" key="1">
    <citation type="submission" date="2015-07" db="EMBL/GenBank/DDBJ databases">
        <title>The draft genome sequence of Leadbetterella sp. JN14-9.</title>
        <authorList>
            <person name="Liu Y."/>
            <person name="Du J."/>
            <person name="Shao Z."/>
        </authorList>
    </citation>
    <scope>NUCLEOTIDE SEQUENCE [LARGE SCALE GENOMIC DNA]</scope>
    <source>
        <strain evidence="8 9">JN14-9</strain>
    </source>
</reference>
<feature type="binding site" evidence="5">
    <location>
        <position position="110"/>
    </location>
    <ligand>
        <name>substrate</name>
    </ligand>
</feature>
<evidence type="ECO:0000256" key="6">
    <source>
        <dbReference type="PIRSR" id="PIRSR000097-3"/>
    </source>
</evidence>
<dbReference type="Pfam" id="PF00248">
    <property type="entry name" value="Aldo_ket_red"/>
    <property type="match status" value="1"/>
</dbReference>
<dbReference type="InterPro" id="IPR018170">
    <property type="entry name" value="Aldo/ket_reductase_CS"/>
</dbReference>
<gene>
    <name evidence="8" type="ORF">AFM12_10110</name>
</gene>
<dbReference type="PATRIC" id="fig|1605367.3.peg.3408"/>
<feature type="site" description="Lowers pKa of active site Tyr" evidence="6">
    <location>
        <position position="77"/>
    </location>
</feature>
<dbReference type="PROSITE" id="PS00062">
    <property type="entry name" value="ALDOKETO_REDUCTASE_2"/>
    <property type="match status" value="1"/>
</dbReference>
<dbReference type="GO" id="GO:0016616">
    <property type="term" value="F:oxidoreductase activity, acting on the CH-OH group of donors, NAD or NADP as acceptor"/>
    <property type="evidence" value="ECO:0007669"/>
    <property type="project" value="UniProtKB-ARBA"/>
</dbReference>
<evidence type="ECO:0000313" key="9">
    <source>
        <dbReference type="Proteomes" id="UP000050454"/>
    </source>
</evidence>
<dbReference type="PRINTS" id="PR00069">
    <property type="entry name" value="ALDKETRDTASE"/>
</dbReference>
<dbReference type="InterPro" id="IPR036812">
    <property type="entry name" value="NAD(P)_OxRdtase_dom_sf"/>
</dbReference>
<sequence length="273" mass="31153">MHSPLITLNNGIKIAQLGLGVFEEDFDVSKTKEAVKKALEVGYRHIDTAAVYRNEEEVGKALKEADVAREEIFVTTKVWNTDQGFDNALKAYDRSLKALQLDYIDLYLVHWPVKEKRKDTWKALEKIYKEGRVRAIGVSNYLVPHLEELETYANVVPAVNQIEHTPFCNMNSTHLKCKQMGIALESYSPMVRGLKKDHPILKEIAAKHQRSTFQILIRWALDNGVITIPKSSSSERIRNNFEVLDFRLGIDDLKALSTLHDGTRVADDPMDYL</sequence>
<evidence type="ECO:0000259" key="7">
    <source>
        <dbReference type="Pfam" id="PF00248"/>
    </source>
</evidence>
<feature type="domain" description="NADP-dependent oxidoreductase" evidence="7">
    <location>
        <begin position="24"/>
        <end position="257"/>
    </location>
</feature>
<comment type="caution">
    <text evidence="8">The sequence shown here is derived from an EMBL/GenBank/DDBJ whole genome shotgun (WGS) entry which is preliminary data.</text>
</comment>
<dbReference type="AlphaFoldDB" id="A0A0N8HA14"/>
<dbReference type="RefSeq" id="WP_055147497.1">
    <property type="nucleotide sequence ID" value="NZ_JXSZ01000006.1"/>
</dbReference>
<keyword evidence="3" id="KW-0560">Oxidoreductase</keyword>
<evidence type="ECO:0000256" key="3">
    <source>
        <dbReference type="ARBA" id="ARBA00023002"/>
    </source>
</evidence>
<evidence type="ECO:0000256" key="1">
    <source>
        <dbReference type="ARBA" id="ARBA00007905"/>
    </source>
</evidence>
<name>A0A0N8HA14_9BACT</name>
<dbReference type="PANTHER" id="PTHR43827">
    <property type="entry name" value="2,5-DIKETO-D-GLUCONIC ACID REDUCTASE"/>
    <property type="match status" value="1"/>
</dbReference>
<protein>
    <submittedName>
        <fullName evidence="8">Glyoxal reductase</fullName>
    </submittedName>
</protein>
<dbReference type="FunFam" id="3.20.20.100:FF:000015">
    <property type="entry name" value="Oxidoreductase, aldo/keto reductase family"/>
    <property type="match status" value="1"/>
</dbReference>
<dbReference type="PROSITE" id="PS00798">
    <property type="entry name" value="ALDOKETO_REDUCTASE_1"/>
    <property type="match status" value="1"/>
</dbReference>